<protein>
    <submittedName>
        <fullName evidence="2">Uncharacterized protein</fullName>
    </submittedName>
</protein>
<sequence>MQDQNDYVKDKIITLLNTPDAGKDQFRSATVFLLKEYEILFQQLRILEAVRGQQKETIDKQNEKKLLHDELVKALKSNFQRLNSTNQKLKAANAEIRERQRILVRLVGEISRIQVAGDRHSLRNMALIKMESARTRAIEAVTAQIMLLYHYSSGNESHLAFLHTCCSPFGITATMFQNPEQIRIKLMQLVLDDPSDTQTPKTFHTNDKDSFLSSFLPEETCFSEAYRSYLDILKRFQGSGLPSLLLDTDIFGLFLPVLEIRKLGMEMNLRLTAMDNLIINEKLPFSEILQQAFRQACLEKSSQIQILEDLKFNPVFNTNSKIFSYVLRDLIYNAIDAGATEILVSSSEEAPSKTELPRSFSEGAVFYLCLGDNGTGMTKWQVKTINQYLSGSVSFPDSLSEKPGGGQGSRSLKDFLPLHRASCYYVSNGSGTRVHLFFSQTDIMGGQPSHHP</sequence>
<comment type="caution">
    <text evidence="2">The sequence shown here is derived from an EMBL/GenBank/DDBJ whole genome shotgun (WGS) entry which is preliminary data.</text>
</comment>
<dbReference type="Proteomes" id="UP000318307">
    <property type="component" value="Unassembled WGS sequence"/>
</dbReference>
<name>A0A562RRT0_9BACT</name>
<dbReference type="Gene3D" id="3.30.565.10">
    <property type="entry name" value="Histidine kinase-like ATPase, C-terminal domain"/>
    <property type="match status" value="1"/>
</dbReference>
<gene>
    <name evidence="2" type="ORF">LZ24_01846</name>
</gene>
<proteinExistence type="predicted"/>
<organism evidence="2 3">
    <name type="scientific">Desulfobotulus alkaliphilus</name>
    <dbReference type="NCBI Taxonomy" id="622671"/>
    <lineage>
        <taxon>Bacteria</taxon>
        <taxon>Pseudomonadati</taxon>
        <taxon>Thermodesulfobacteriota</taxon>
        <taxon>Desulfobacteria</taxon>
        <taxon>Desulfobacterales</taxon>
        <taxon>Desulfobacteraceae</taxon>
        <taxon>Desulfobotulus</taxon>
    </lineage>
</organism>
<evidence type="ECO:0000313" key="3">
    <source>
        <dbReference type="Proteomes" id="UP000318307"/>
    </source>
</evidence>
<dbReference type="AlphaFoldDB" id="A0A562RRT0"/>
<evidence type="ECO:0000256" key="1">
    <source>
        <dbReference type="SAM" id="Coils"/>
    </source>
</evidence>
<reference evidence="2 3" key="1">
    <citation type="submission" date="2019-07" db="EMBL/GenBank/DDBJ databases">
        <title>Genome sequencing of 100 strains of the haloalkaliphilic chemolithoautotrophic sulfur-oxidizing bacterium Thioalkalivibrio.</title>
        <authorList>
            <person name="Muyzer G."/>
        </authorList>
    </citation>
    <scope>NUCLEOTIDE SEQUENCE [LARGE SCALE GENOMIC DNA]</scope>
    <source>
        <strain evidence="2 3">ASO4-4</strain>
    </source>
</reference>
<dbReference type="RefSeq" id="WP_144684748.1">
    <property type="nucleotide sequence ID" value="NZ_VLLC01000012.1"/>
</dbReference>
<evidence type="ECO:0000313" key="2">
    <source>
        <dbReference type="EMBL" id="TWI71829.1"/>
    </source>
</evidence>
<keyword evidence="3" id="KW-1185">Reference proteome</keyword>
<dbReference type="EMBL" id="VLLC01000012">
    <property type="protein sequence ID" value="TWI71829.1"/>
    <property type="molecule type" value="Genomic_DNA"/>
</dbReference>
<feature type="coiled-coil region" evidence="1">
    <location>
        <begin position="72"/>
        <end position="102"/>
    </location>
</feature>
<accession>A0A562RRT0</accession>
<dbReference type="SUPFAM" id="SSF55874">
    <property type="entry name" value="ATPase domain of HSP90 chaperone/DNA topoisomerase II/histidine kinase"/>
    <property type="match status" value="1"/>
</dbReference>
<dbReference type="OrthoDB" id="9776727at2"/>
<dbReference type="InterPro" id="IPR036890">
    <property type="entry name" value="HATPase_C_sf"/>
</dbReference>
<keyword evidence="1" id="KW-0175">Coiled coil</keyword>